<proteinExistence type="predicted"/>
<sequence>MLPADFSLCWTTSATAHLWSGRPNPRQCGAVPIPDHGWKRPSSDWKTYKNKLRDVLAIRPDWNQMQRRSGLTKSLTKSVQPFGSNGFSKNRLQTDLSPVGRESRWAARAGGPRVRLRTARKAVENGNVTAPRTTVAARLDQSVTSLRTTKKHSLKKASTDPCAASSAVTQVGAVTLDVAARDTCAVPAEGNAKPAAGIMQYLYPILAILSATTCNGDHQLAPEDAIRFARKSEMIGKMNLLNGEEMETHYITKGSPKIVNGSIVIVLKSRIGTELQKKLFLIHIYSESLPEQVSVCPCVLDLNFNGWIPTSYELNARTFEQENATKGAYQIGVSVDVSGSAGGGYIQIFVSTAGPASLLRPTANLTLINRRHKGQISARWPPSLWPSAGTRLLLTRNIKGIKLRKKLEEEELKEKGIEVPIGFTGRKLEWSVTVCGVGTVVDAEVRHRRQTVVPRREIVGYSTISFDDPTPGTTYILRINSTEPEMLARITQVQVNLSTEVKLLEVKDHGGMEEVFSSDERRVNSSRGAA</sequence>
<accession>A0A6H5HGQ4</accession>
<dbReference type="AlphaFoldDB" id="A0A6H5HGQ4"/>
<evidence type="ECO:0000313" key="1">
    <source>
        <dbReference type="EMBL" id="CAB0016590.1"/>
    </source>
</evidence>
<dbReference type="EMBL" id="CADCXU010030474">
    <property type="protein sequence ID" value="CAB0016590.1"/>
    <property type="molecule type" value="Genomic_DNA"/>
</dbReference>
<dbReference type="Proteomes" id="UP000479000">
    <property type="component" value="Unassembled WGS sequence"/>
</dbReference>
<evidence type="ECO:0000313" key="2">
    <source>
        <dbReference type="Proteomes" id="UP000479000"/>
    </source>
</evidence>
<protein>
    <submittedName>
        <fullName evidence="1">Uncharacterized protein</fullName>
    </submittedName>
</protein>
<organism evidence="1 2">
    <name type="scientific">Nesidiocoris tenuis</name>
    <dbReference type="NCBI Taxonomy" id="355587"/>
    <lineage>
        <taxon>Eukaryota</taxon>
        <taxon>Metazoa</taxon>
        <taxon>Ecdysozoa</taxon>
        <taxon>Arthropoda</taxon>
        <taxon>Hexapoda</taxon>
        <taxon>Insecta</taxon>
        <taxon>Pterygota</taxon>
        <taxon>Neoptera</taxon>
        <taxon>Paraneoptera</taxon>
        <taxon>Hemiptera</taxon>
        <taxon>Heteroptera</taxon>
        <taxon>Panheteroptera</taxon>
        <taxon>Cimicomorpha</taxon>
        <taxon>Miridae</taxon>
        <taxon>Dicyphina</taxon>
        <taxon>Nesidiocoris</taxon>
    </lineage>
</organism>
<reference evidence="1 2" key="1">
    <citation type="submission" date="2020-02" db="EMBL/GenBank/DDBJ databases">
        <authorList>
            <person name="Ferguson B K."/>
        </authorList>
    </citation>
    <scope>NUCLEOTIDE SEQUENCE [LARGE SCALE GENOMIC DNA]</scope>
</reference>
<dbReference type="OrthoDB" id="9872501at2759"/>
<name>A0A6H5HGQ4_9HEMI</name>
<gene>
    <name evidence="1" type="ORF">NTEN_LOCUS20753</name>
</gene>
<keyword evidence="2" id="KW-1185">Reference proteome</keyword>